<evidence type="ECO:0000256" key="3">
    <source>
        <dbReference type="ARBA" id="ARBA00022741"/>
    </source>
</evidence>
<evidence type="ECO:0000256" key="7">
    <source>
        <dbReference type="PIRSR" id="PIRSR000705-3"/>
    </source>
</evidence>
<evidence type="ECO:0000256" key="2">
    <source>
        <dbReference type="ARBA" id="ARBA00022679"/>
    </source>
</evidence>
<dbReference type="PANTHER" id="PTHR10513:SF46">
    <property type="entry name" value="DEOXYGUANOSINE KINASE"/>
    <property type="match status" value="1"/>
</dbReference>
<comment type="similarity">
    <text evidence="1">Belongs to the DCK/DGK family.</text>
</comment>
<dbReference type="GO" id="GO:0005737">
    <property type="term" value="C:cytoplasm"/>
    <property type="evidence" value="ECO:0007669"/>
    <property type="project" value="TreeGrafter"/>
</dbReference>
<evidence type="ECO:0000256" key="5">
    <source>
        <dbReference type="ARBA" id="ARBA00022840"/>
    </source>
</evidence>
<protein>
    <submittedName>
        <fullName evidence="9">Deoxynucleoside kinase</fullName>
    </submittedName>
</protein>
<evidence type="ECO:0000313" key="9">
    <source>
        <dbReference type="EMBL" id="RAI78874.1"/>
    </source>
</evidence>
<keyword evidence="3 7" id="KW-0547">Nucleotide-binding</keyword>
<dbReference type="GO" id="GO:0019136">
    <property type="term" value="F:deoxynucleoside kinase activity"/>
    <property type="evidence" value="ECO:0007669"/>
    <property type="project" value="InterPro"/>
</dbReference>
<evidence type="ECO:0000256" key="4">
    <source>
        <dbReference type="ARBA" id="ARBA00022777"/>
    </source>
</evidence>
<accession>A0A2G5NWA5</accession>
<dbReference type="InterPro" id="IPR050566">
    <property type="entry name" value="Deoxyribonucleoside_kinase"/>
</dbReference>
<keyword evidence="5 7" id="KW-0067">ATP-binding</keyword>
<dbReference type="RefSeq" id="WP_099577413.1">
    <property type="nucleotide sequence ID" value="NZ_MJBI02000015.1"/>
</dbReference>
<dbReference type="SUPFAM" id="SSF52540">
    <property type="entry name" value="P-loop containing nucleoside triphosphate hydrolases"/>
    <property type="match status" value="1"/>
</dbReference>
<sequence length="206" mass="24017">MTPLYIAIEGPIGVGKSSLTTLLSKHLGVPAMYEIVEENPFLSDFYADIEKWSFQTEMFFLCHRYKELSELSKDTAVVSDYHILKNKVFAKNTLNDIEYDKFIRIYDILTEDIREPDATIFLTAELDTLKTRIAKRARDFEQIIEDDYLIKLTEDYKNVYESMKDSDTTLLIDTTHLDFVNNPQDFEQILQRITARIGEHNVPNTK</sequence>
<keyword evidence="2" id="KW-0808">Transferase</keyword>
<evidence type="ECO:0000256" key="6">
    <source>
        <dbReference type="PIRSR" id="PIRSR000705-1"/>
    </source>
</evidence>
<evidence type="ECO:0000313" key="10">
    <source>
        <dbReference type="Proteomes" id="UP000229523"/>
    </source>
</evidence>
<dbReference type="Proteomes" id="UP000229523">
    <property type="component" value="Unassembled WGS sequence"/>
</dbReference>
<name>A0A2G5NWA5_9STAP</name>
<feature type="binding site" evidence="7">
    <location>
        <begin position="10"/>
        <end position="18"/>
    </location>
    <ligand>
        <name>ATP</name>
        <dbReference type="ChEBI" id="CHEBI:30616"/>
    </ligand>
</feature>
<reference evidence="9 10" key="1">
    <citation type="journal article" date="2018" name="Front. Microbiol.">
        <title>Description and Comparative Genomics of Macrococcus caseolyticus subsp. hominis subsp. nov., Macrococcus goetzii sp. nov., Macrococcus epidermidis sp. nov., and Macrococcus bohemicus sp. nov., Novel Macrococci From Human Clinical Material With Virulence Potential and Suspected Uptake of Foreign DNA by Natural Transformation.</title>
        <authorList>
            <person name="Maslanova I."/>
            <person name="Wertheimer Z."/>
            <person name="Sedlacek I."/>
            <person name="Svec P."/>
            <person name="Indrakova A."/>
            <person name="Kovarovic V."/>
            <person name="Schumann P."/>
            <person name="Sproer C."/>
            <person name="Kralova S."/>
            <person name="Sedo O."/>
            <person name="Kristofova L."/>
            <person name="Vrbovska V."/>
            <person name="Fuzik T."/>
            <person name="Petras P."/>
            <person name="Zdrahal Z."/>
            <person name="Ruzickova V."/>
            <person name="Doskar J."/>
            <person name="Pantucek R."/>
        </authorList>
    </citation>
    <scope>NUCLEOTIDE SEQUENCE [LARGE SCALE GENOMIC DNA]</scope>
    <source>
        <strain evidence="9 10">CCM 4927</strain>
    </source>
</reference>
<organism evidence="9 10">
    <name type="scientific">Macrococcoides goetzii</name>
    <dbReference type="NCBI Taxonomy" id="1891097"/>
    <lineage>
        <taxon>Bacteria</taxon>
        <taxon>Bacillati</taxon>
        <taxon>Bacillota</taxon>
        <taxon>Bacilli</taxon>
        <taxon>Bacillales</taxon>
        <taxon>Staphylococcaceae</taxon>
        <taxon>Macrococcoides</taxon>
    </lineage>
</organism>
<evidence type="ECO:0000259" key="8">
    <source>
        <dbReference type="Pfam" id="PF01712"/>
    </source>
</evidence>
<feature type="domain" description="Deoxynucleoside kinase" evidence="8">
    <location>
        <begin position="6"/>
        <end position="194"/>
    </location>
</feature>
<comment type="caution">
    <text evidence="9">The sequence shown here is derived from an EMBL/GenBank/DDBJ whole genome shotgun (WGS) entry which is preliminary data.</text>
</comment>
<proteinExistence type="inferred from homology"/>
<dbReference type="PIRSF" id="PIRSF000705">
    <property type="entry name" value="DNK"/>
    <property type="match status" value="1"/>
</dbReference>
<dbReference type="GO" id="GO:0005524">
    <property type="term" value="F:ATP binding"/>
    <property type="evidence" value="ECO:0007669"/>
    <property type="project" value="UniProtKB-KW"/>
</dbReference>
<dbReference type="FunFam" id="3.40.50.300:FF:000659">
    <property type="entry name" value="Deoxyguanosine kinase"/>
    <property type="match status" value="1"/>
</dbReference>
<dbReference type="AlphaFoldDB" id="A0A2G5NWA5"/>
<dbReference type="EMBL" id="MJBI02000015">
    <property type="protein sequence ID" value="RAI78874.1"/>
    <property type="molecule type" value="Genomic_DNA"/>
</dbReference>
<keyword evidence="4 9" id="KW-0418">Kinase</keyword>
<feature type="active site" description="Proton acceptor" evidence="6">
    <location>
        <position position="80"/>
    </location>
</feature>
<dbReference type="InterPro" id="IPR027417">
    <property type="entry name" value="P-loop_NTPase"/>
</dbReference>
<gene>
    <name evidence="9" type="ORF">BFS35_013320</name>
</gene>
<keyword evidence="10" id="KW-1185">Reference proteome</keyword>
<feature type="binding site" evidence="7">
    <location>
        <begin position="177"/>
        <end position="179"/>
    </location>
    <ligand>
        <name>ATP</name>
        <dbReference type="ChEBI" id="CHEBI:30616"/>
    </ligand>
</feature>
<dbReference type="InterPro" id="IPR002624">
    <property type="entry name" value="DCK/DGK"/>
</dbReference>
<dbReference type="Pfam" id="PF01712">
    <property type="entry name" value="dNK"/>
    <property type="match status" value="1"/>
</dbReference>
<dbReference type="Gene3D" id="3.40.50.300">
    <property type="entry name" value="P-loop containing nucleotide triphosphate hydrolases"/>
    <property type="match status" value="1"/>
</dbReference>
<evidence type="ECO:0000256" key="1">
    <source>
        <dbReference type="ARBA" id="ARBA00007420"/>
    </source>
</evidence>
<dbReference type="CDD" id="cd01673">
    <property type="entry name" value="dNK"/>
    <property type="match status" value="1"/>
</dbReference>
<dbReference type="PANTHER" id="PTHR10513">
    <property type="entry name" value="DEOXYNUCLEOSIDE KINASE"/>
    <property type="match status" value="1"/>
</dbReference>
<dbReference type="InterPro" id="IPR031314">
    <property type="entry name" value="DNK_dom"/>
</dbReference>
<feature type="binding site" evidence="7">
    <location>
        <begin position="132"/>
        <end position="136"/>
    </location>
    <ligand>
        <name>ATP</name>
        <dbReference type="ChEBI" id="CHEBI:30616"/>
    </ligand>
</feature>